<dbReference type="Gramene" id="TraesMAC2D03G01285870.1">
    <property type="protein sequence ID" value="TraesMAC2D03G01285870.1"/>
    <property type="gene ID" value="TraesMAC2D03G01285870"/>
</dbReference>
<evidence type="ECO:0000313" key="1">
    <source>
        <dbReference type="EMBL" id="SPT19879.1"/>
    </source>
</evidence>
<dbReference type="Gramene" id="TraesNOR2D03G01304170.1">
    <property type="protein sequence ID" value="TraesNOR2D03G01304170.1"/>
    <property type="gene ID" value="TraesNOR2D03G01304170"/>
</dbReference>
<protein>
    <submittedName>
        <fullName evidence="1">Uncharacterized protein</fullName>
    </submittedName>
</protein>
<gene>
    <name evidence="1" type="ORF">CAMPLR22A2D_LOCUS4505</name>
</gene>
<dbReference type="Gramene" id="TraesSTA2D03G01276400.1">
    <property type="protein sequence ID" value="TraesSTA2D03G01276400.1"/>
    <property type="gene ID" value="TraesSTA2D03G01276400"/>
</dbReference>
<organism evidence="1 2">
    <name type="scientific">Triticum aestivum</name>
    <name type="common">Wheat</name>
    <dbReference type="NCBI Taxonomy" id="4565"/>
    <lineage>
        <taxon>Eukaryota</taxon>
        <taxon>Viridiplantae</taxon>
        <taxon>Streptophyta</taxon>
        <taxon>Embryophyta</taxon>
        <taxon>Tracheophyta</taxon>
        <taxon>Spermatophyta</taxon>
        <taxon>Magnoliopsida</taxon>
        <taxon>Liliopsida</taxon>
        <taxon>Poales</taxon>
        <taxon>Poaceae</taxon>
        <taxon>BOP clade</taxon>
        <taxon>Pooideae</taxon>
        <taxon>Triticodae</taxon>
        <taxon>Triticeae</taxon>
        <taxon>Triticinae</taxon>
        <taxon>Triticum</taxon>
    </lineage>
</organism>
<accession>A0A7H4LMP1</accession>
<name>A0A7H4LMP1_WHEAT</name>
<dbReference type="Gramene" id="TraesARI2D03G01307200.1">
    <property type="protein sequence ID" value="TraesARI2D03G01307200.1"/>
    <property type="gene ID" value="TraesARI2D03G01307200"/>
</dbReference>
<dbReference type="Proteomes" id="UP000280104">
    <property type="component" value="Chromosome II"/>
</dbReference>
<dbReference type="Gene3D" id="2.60.120.330">
    <property type="entry name" value="B-lactam Antibiotic, Isopenicillin N Synthase, Chain"/>
    <property type="match status" value="1"/>
</dbReference>
<dbReference type="Gramene" id="TraesJUL2D03G01298850.1">
    <property type="protein sequence ID" value="TraesJUL2D03G01298850.1"/>
    <property type="gene ID" value="TraesJUL2D03G01298850"/>
</dbReference>
<dbReference type="EMBL" id="LS480641">
    <property type="protein sequence ID" value="SPT19879.1"/>
    <property type="molecule type" value="Genomic_DNA"/>
</dbReference>
<dbReference type="AlphaFoldDB" id="A0A7H4LMP1"/>
<dbReference type="SUPFAM" id="SSF51197">
    <property type="entry name" value="Clavaminate synthase-like"/>
    <property type="match status" value="1"/>
</dbReference>
<reference evidence="1 2" key="1">
    <citation type="submission" date="2018-05" db="EMBL/GenBank/DDBJ databases">
        <authorList>
            <person name="Thind KAUR A."/>
        </authorList>
    </citation>
    <scope>NUCLEOTIDE SEQUENCE [LARGE SCALE GENOMIC DNA]</scope>
</reference>
<proteinExistence type="predicted"/>
<dbReference type="InterPro" id="IPR027443">
    <property type="entry name" value="IPNS-like_sf"/>
</dbReference>
<evidence type="ECO:0000313" key="2">
    <source>
        <dbReference type="Proteomes" id="UP000280104"/>
    </source>
</evidence>
<sequence length="114" mass="12933">MTQGYGLPHIALYFSKTMWSEGYSLTPANLRPELRKIWPDGGHDYSHFCGVMEEFHKEKRALANKLMQLFLVALGFPATQIAGVEAEHKLTETMTETIHLNRVHGNCPSVFVSR</sequence>